<dbReference type="Gene3D" id="1.10.390.10">
    <property type="entry name" value="Neutral Protease Domain 2"/>
    <property type="match status" value="1"/>
</dbReference>
<comment type="similarity">
    <text evidence="3">Belongs to the peptidase M1 family.</text>
</comment>
<proteinExistence type="inferred from homology"/>
<dbReference type="InterPro" id="IPR027268">
    <property type="entry name" value="Peptidase_M4/M1_CTD_sf"/>
</dbReference>
<evidence type="ECO:0000256" key="2">
    <source>
        <dbReference type="ARBA" id="ARBA00001947"/>
    </source>
</evidence>
<keyword evidence="17" id="KW-1185">Reference proteome</keyword>
<dbReference type="Gene3D" id="2.60.40.1730">
    <property type="entry name" value="tricorn interacting facor f3 domain"/>
    <property type="match status" value="1"/>
</dbReference>
<dbReference type="GO" id="GO:0008270">
    <property type="term" value="F:zinc ion binding"/>
    <property type="evidence" value="ECO:0007669"/>
    <property type="project" value="InterPro"/>
</dbReference>
<feature type="chain" id="PRO_5039629804" description="Aminopeptidase N" evidence="13">
    <location>
        <begin position="30"/>
        <end position="461"/>
    </location>
</feature>
<evidence type="ECO:0000256" key="11">
    <source>
        <dbReference type="ARBA" id="ARBA00029811"/>
    </source>
</evidence>
<reference evidence="16" key="1">
    <citation type="submission" date="2020-11" db="EMBL/GenBank/DDBJ databases">
        <title>Nocardioides sp. CBS4Y-1, whole genome shotgun sequence.</title>
        <authorList>
            <person name="Tuo L."/>
        </authorList>
    </citation>
    <scope>NUCLEOTIDE SEQUENCE</scope>
    <source>
        <strain evidence="16">CBS4Y-1</strain>
    </source>
</reference>
<evidence type="ECO:0000313" key="17">
    <source>
        <dbReference type="Proteomes" id="UP000656804"/>
    </source>
</evidence>
<keyword evidence="7" id="KW-0479">Metal-binding</keyword>
<evidence type="ECO:0000256" key="5">
    <source>
        <dbReference type="ARBA" id="ARBA00015611"/>
    </source>
</evidence>
<dbReference type="PRINTS" id="PR00756">
    <property type="entry name" value="ALADIPTASE"/>
</dbReference>
<protein>
    <recommendedName>
        <fullName evidence="5">Aminopeptidase N</fullName>
        <ecNumber evidence="4">3.4.11.2</ecNumber>
    </recommendedName>
    <alternativeName>
        <fullName evidence="11">Alanine aminopeptidase</fullName>
    </alternativeName>
    <alternativeName>
        <fullName evidence="12">Lysyl aminopeptidase</fullName>
    </alternativeName>
</protein>
<evidence type="ECO:0000256" key="10">
    <source>
        <dbReference type="ARBA" id="ARBA00023049"/>
    </source>
</evidence>
<evidence type="ECO:0000313" key="16">
    <source>
        <dbReference type="EMBL" id="MBF4161287.1"/>
    </source>
</evidence>
<dbReference type="EC" id="3.4.11.2" evidence="4"/>
<keyword evidence="9" id="KW-0862">Zinc</keyword>
<evidence type="ECO:0000256" key="1">
    <source>
        <dbReference type="ARBA" id="ARBA00000098"/>
    </source>
</evidence>
<dbReference type="SUPFAM" id="SSF63737">
    <property type="entry name" value="Leukotriene A4 hydrolase N-terminal domain"/>
    <property type="match status" value="1"/>
</dbReference>
<organism evidence="16 17">
    <name type="scientific">Nocardioides acrostichi</name>
    <dbReference type="NCBI Taxonomy" id="2784339"/>
    <lineage>
        <taxon>Bacteria</taxon>
        <taxon>Bacillati</taxon>
        <taxon>Actinomycetota</taxon>
        <taxon>Actinomycetes</taxon>
        <taxon>Propionibacteriales</taxon>
        <taxon>Nocardioidaceae</taxon>
        <taxon>Nocardioides</taxon>
    </lineage>
</organism>
<dbReference type="InterPro" id="IPR001930">
    <property type="entry name" value="Peptidase_M1"/>
</dbReference>
<dbReference type="InterPro" id="IPR050344">
    <property type="entry name" value="Peptidase_M1_aminopeptidases"/>
</dbReference>
<dbReference type="EMBL" id="JADIVZ010000002">
    <property type="protein sequence ID" value="MBF4161287.1"/>
    <property type="molecule type" value="Genomic_DNA"/>
</dbReference>
<comment type="caution">
    <text evidence="16">The sequence shown here is derived from an EMBL/GenBank/DDBJ whole genome shotgun (WGS) entry which is preliminary data.</text>
</comment>
<evidence type="ECO:0000256" key="6">
    <source>
        <dbReference type="ARBA" id="ARBA00022670"/>
    </source>
</evidence>
<dbReference type="PANTHER" id="PTHR11533">
    <property type="entry name" value="PROTEASE M1 ZINC METALLOPROTEASE"/>
    <property type="match status" value="1"/>
</dbReference>
<feature type="domain" description="Aminopeptidase N-like N-terminal" evidence="15">
    <location>
        <begin position="49"/>
        <end position="216"/>
    </location>
</feature>
<feature type="signal peptide" evidence="13">
    <location>
        <begin position="1"/>
        <end position="29"/>
    </location>
</feature>
<dbReference type="Pfam" id="PF17900">
    <property type="entry name" value="Peptidase_M1_N"/>
    <property type="match status" value="1"/>
</dbReference>
<gene>
    <name evidence="16" type="ORF">ISG29_06255</name>
</gene>
<dbReference type="GO" id="GO:0006508">
    <property type="term" value="P:proteolysis"/>
    <property type="evidence" value="ECO:0007669"/>
    <property type="project" value="UniProtKB-KW"/>
</dbReference>
<sequence length="461" mass="50171">MTTPRRLGAGTLALAVATAPLLASGAAVAGAPDTLFPDQGNAAIDVLKYQVKMDYRPVLNSAEATVQILAEAEEPLDQVVLDYAGADVTSVQVDHQPATFSQSDDHLVITPGESTPVGAGRFTVQIGWSGTPPDYTDADGSTEGWVQTSDGAIALGEPLGAMTWLPSSNTPGDKARWRVLVKVPRGFTAVSNGKLVKQRDTTTQSTFIWRSQQPMAPFLATLAIGRFSEDHSTFKGSDGHRITVREYADAGIGQAQKPQMSAQQAIEFLQPFFGPYPFSDAGSIVDDADVGYALETQTRPFYPPGAASKSTVIHETAHQWFGDSVGIIDWHDLWLAEGFATYAEWLYSAKTGGKTPHQHFAENYAKPADDSLWSPAPTEFTDPADLFGEPVYTRGAMTLQMLRERVGAKDFFRIVRRWAALHEHGTVRTATFERLAQRVSGKKLGHLFDDWLRKDGKPTGW</sequence>
<dbReference type="GO" id="GO:0016285">
    <property type="term" value="F:alanyl aminopeptidase activity"/>
    <property type="evidence" value="ECO:0007669"/>
    <property type="project" value="UniProtKB-EC"/>
</dbReference>
<dbReference type="GO" id="GO:0008237">
    <property type="term" value="F:metallopeptidase activity"/>
    <property type="evidence" value="ECO:0007669"/>
    <property type="project" value="UniProtKB-KW"/>
</dbReference>
<dbReference type="InterPro" id="IPR014782">
    <property type="entry name" value="Peptidase_M1_dom"/>
</dbReference>
<dbReference type="SUPFAM" id="SSF55486">
    <property type="entry name" value="Metalloproteases ('zincins'), catalytic domain"/>
    <property type="match status" value="1"/>
</dbReference>
<keyword evidence="6" id="KW-0645">Protease</keyword>
<evidence type="ECO:0000256" key="7">
    <source>
        <dbReference type="ARBA" id="ARBA00022723"/>
    </source>
</evidence>
<evidence type="ECO:0000256" key="12">
    <source>
        <dbReference type="ARBA" id="ARBA00031533"/>
    </source>
</evidence>
<name>A0A930Y6S2_9ACTN</name>
<accession>A0A930Y6S2</accession>
<dbReference type="InterPro" id="IPR042097">
    <property type="entry name" value="Aminopeptidase_N-like_N_sf"/>
</dbReference>
<evidence type="ECO:0000256" key="3">
    <source>
        <dbReference type="ARBA" id="ARBA00010136"/>
    </source>
</evidence>
<feature type="domain" description="Peptidase M1 membrane alanine aminopeptidase" evidence="14">
    <location>
        <begin position="309"/>
        <end position="451"/>
    </location>
</feature>
<dbReference type="PANTHER" id="PTHR11533:SF297">
    <property type="entry name" value="AMINOPEPTIDASE N"/>
    <property type="match status" value="1"/>
</dbReference>
<dbReference type="CDD" id="cd09603">
    <property type="entry name" value="M1_APN_like"/>
    <property type="match status" value="1"/>
</dbReference>
<keyword evidence="13" id="KW-0732">Signal</keyword>
<evidence type="ECO:0000256" key="8">
    <source>
        <dbReference type="ARBA" id="ARBA00022801"/>
    </source>
</evidence>
<dbReference type="Proteomes" id="UP000656804">
    <property type="component" value="Unassembled WGS sequence"/>
</dbReference>
<comment type="cofactor">
    <cofactor evidence="2">
        <name>Zn(2+)</name>
        <dbReference type="ChEBI" id="CHEBI:29105"/>
    </cofactor>
</comment>
<dbReference type="AlphaFoldDB" id="A0A930Y6S2"/>
<dbReference type="RefSeq" id="WP_194502527.1">
    <property type="nucleotide sequence ID" value="NZ_JADIVZ010000002.1"/>
</dbReference>
<evidence type="ECO:0000259" key="14">
    <source>
        <dbReference type="Pfam" id="PF01433"/>
    </source>
</evidence>
<evidence type="ECO:0000256" key="13">
    <source>
        <dbReference type="SAM" id="SignalP"/>
    </source>
</evidence>
<evidence type="ECO:0000256" key="9">
    <source>
        <dbReference type="ARBA" id="ARBA00022833"/>
    </source>
</evidence>
<dbReference type="InterPro" id="IPR045357">
    <property type="entry name" value="Aminopeptidase_N-like_N"/>
</dbReference>
<evidence type="ECO:0000259" key="15">
    <source>
        <dbReference type="Pfam" id="PF17900"/>
    </source>
</evidence>
<keyword evidence="10" id="KW-0482">Metalloprotease</keyword>
<dbReference type="Pfam" id="PF01433">
    <property type="entry name" value="Peptidase_M1"/>
    <property type="match status" value="1"/>
</dbReference>
<keyword evidence="8" id="KW-0378">Hydrolase</keyword>
<evidence type="ECO:0000256" key="4">
    <source>
        <dbReference type="ARBA" id="ARBA00012564"/>
    </source>
</evidence>
<comment type="catalytic activity">
    <reaction evidence="1">
        <text>Release of an N-terminal amino acid, Xaa-|-Yaa- from a peptide, amide or arylamide. Xaa is preferably Ala, but may be most amino acids including Pro (slow action). When a terminal hydrophobic residue is followed by a prolyl residue, the two may be released as an intact Xaa-Pro dipeptide.</text>
        <dbReference type="EC" id="3.4.11.2"/>
    </reaction>
</comment>